<dbReference type="AlphaFoldDB" id="A0A423VAC1"/>
<comment type="caution">
    <text evidence="1">The sequence shown here is derived from an EMBL/GenBank/DDBJ whole genome shotgun (WGS) entry which is preliminary data.</text>
</comment>
<accession>A0A423VAC1</accession>
<sequence length="91" mass="10183">MCVVVYDQLFCPGWCGAQARTPEYSPDGKLCEANTTRGSRWEPIYCPWKVSRSSGRQSFMDSMCASCAENMSNVEKWRDDQASRKRGSGSG</sequence>
<evidence type="ECO:0000313" key="1">
    <source>
        <dbReference type="EMBL" id="ROV87814.1"/>
    </source>
</evidence>
<dbReference type="Proteomes" id="UP000284375">
    <property type="component" value="Unassembled WGS sequence"/>
</dbReference>
<protein>
    <submittedName>
        <fullName evidence="1">Uncharacterized protein</fullName>
    </submittedName>
</protein>
<dbReference type="EMBL" id="LJZO01000075">
    <property type="protein sequence ID" value="ROV87814.1"/>
    <property type="molecule type" value="Genomic_DNA"/>
</dbReference>
<organism evidence="1 2">
    <name type="scientific">Cytospora chrysosperma</name>
    <name type="common">Cytospora canker fungus</name>
    <name type="synonym">Sphaeria chrysosperma</name>
    <dbReference type="NCBI Taxonomy" id="252740"/>
    <lineage>
        <taxon>Eukaryota</taxon>
        <taxon>Fungi</taxon>
        <taxon>Dikarya</taxon>
        <taxon>Ascomycota</taxon>
        <taxon>Pezizomycotina</taxon>
        <taxon>Sordariomycetes</taxon>
        <taxon>Sordariomycetidae</taxon>
        <taxon>Diaporthales</taxon>
        <taxon>Cytosporaceae</taxon>
        <taxon>Cytospora</taxon>
    </lineage>
</organism>
<keyword evidence="2" id="KW-1185">Reference proteome</keyword>
<proteinExistence type="predicted"/>
<reference evidence="1 2" key="1">
    <citation type="submission" date="2015-09" db="EMBL/GenBank/DDBJ databases">
        <title>Host preference determinants of Valsa canker pathogens revealed by comparative genomics.</title>
        <authorList>
            <person name="Yin Z."/>
            <person name="Huang L."/>
        </authorList>
    </citation>
    <scope>NUCLEOTIDE SEQUENCE [LARGE SCALE GENOMIC DNA]</scope>
    <source>
        <strain evidence="1 2">YSFL</strain>
    </source>
</reference>
<gene>
    <name evidence="1" type="ORF">VSDG_09574</name>
</gene>
<name>A0A423VAC1_CYTCH</name>
<evidence type="ECO:0000313" key="2">
    <source>
        <dbReference type="Proteomes" id="UP000284375"/>
    </source>
</evidence>